<gene>
    <name evidence="5" type="ORF">EAS64_08070</name>
</gene>
<keyword evidence="2" id="KW-0812">Transmembrane</keyword>
<dbReference type="Gene3D" id="3.40.630.190">
    <property type="entry name" value="LCP protein"/>
    <property type="match status" value="1"/>
</dbReference>
<comment type="similarity">
    <text evidence="1">Belongs to the LytR/CpsA/Psr (LCP) family.</text>
</comment>
<dbReference type="EMBL" id="RPFW01000001">
    <property type="protein sequence ID" value="TVZ07238.1"/>
    <property type="molecule type" value="Genomic_DNA"/>
</dbReference>
<dbReference type="OrthoDB" id="9782542at2"/>
<evidence type="ECO:0000256" key="1">
    <source>
        <dbReference type="ARBA" id="ARBA00006068"/>
    </source>
</evidence>
<dbReference type="RefSeq" id="WP_145851994.1">
    <property type="nucleotide sequence ID" value="NZ_RPFW01000001.1"/>
</dbReference>
<reference evidence="5 6" key="1">
    <citation type="submission" date="2018-11" db="EMBL/GenBank/DDBJ databases">
        <title>Trebonia kvetii gen.nov., sp.nov., a novel acidophilic actinobacterium, and proposal of the new actinobacterial family Treboniaceae fam. nov.</title>
        <authorList>
            <person name="Rapoport D."/>
            <person name="Sagova-Mareckova M."/>
            <person name="Sedlacek I."/>
            <person name="Provaznik J."/>
            <person name="Kralova S."/>
            <person name="Pavlinic D."/>
            <person name="Benes V."/>
            <person name="Kopecky J."/>
        </authorList>
    </citation>
    <scope>NUCLEOTIDE SEQUENCE [LARGE SCALE GENOMIC DNA]</scope>
    <source>
        <strain evidence="5 6">15Tr583</strain>
    </source>
</reference>
<comment type="caution">
    <text evidence="5">The sequence shown here is derived from an EMBL/GenBank/DDBJ whole genome shotgun (WGS) entry which is preliminary data.</text>
</comment>
<dbReference type="InterPro" id="IPR050922">
    <property type="entry name" value="LytR/CpsA/Psr_CW_biosynth"/>
</dbReference>
<dbReference type="AlphaFoldDB" id="A0A6P2C7F0"/>
<feature type="domain" description="Cell envelope-related transcriptional attenuator" evidence="3">
    <location>
        <begin position="99"/>
        <end position="286"/>
    </location>
</feature>
<keyword evidence="6" id="KW-1185">Reference proteome</keyword>
<dbReference type="Pfam" id="PF03816">
    <property type="entry name" value="LytR_cpsA_psr"/>
    <property type="match status" value="1"/>
</dbReference>
<evidence type="ECO:0000259" key="3">
    <source>
        <dbReference type="Pfam" id="PF03816"/>
    </source>
</evidence>
<dbReference type="PANTHER" id="PTHR33392:SF6">
    <property type="entry name" value="POLYISOPRENYL-TEICHOIC ACID--PEPTIDOGLYCAN TEICHOIC ACID TRANSFERASE TAGU"/>
    <property type="match status" value="1"/>
</dbReference>
<evidence type="ECO:0000313" key="6">
    <source>
        <dbReference type="Proteomes" id="UP000460272"/>
    </source>
</evidence>
<dbReference type="InterPro" id="IPR027381">
    <property type="entry name" value="LytR/CpsA/Psr_C"/>
</dbReference>
<sequence length="531" mass="54294">MGGGSLVAGKVGYAVSCVLAAALLAVSGVAYHFVNLSQQIGGGIDLGSGPMIGAQNVLVMGLESRTDYQGHTLSAGLLAAMHAGSVYGVNNLGVGGQATNTLILVHIFDGGQKAVGFSIPRDDWVTYPQPYDGQSAGKIDQAYGLAYAESLGKTVNTSMSSGQRYLEANQAGQAATVATVEQVTGQKINHFAEVNLAGFYYLAQSFGGITVCLKSVNGGLNLHDANSGFNAVLDGYSMKKGGSQYLHLKAPQALAFVRERDNLPNGDLDRTHRQQAVIDYVIWKLKSDGILGDLRTANNLLGTAKQYIITDAKWNLLDFSTNMRALSGKNLSFYTAPIVGYATIGGQAANQIDIPTIQAVIKEKFTAPAKATKKSAAKSKSAKKAAPIPPASSVTVDVYNGAGVSGLAGNVSQALVAKGYKAGQVTNASAQSQTVTAGTQVFYGKGASANAEKIAKYFGATAKALTSLTAGHVDVLLGTGSTVVPGSLSQSASASASASATAAPTTAGDNGAAGSAVSVAAKARYGVPCVY</sequence>
<dbReference type="PANTHER" id="PTHR33392">
    <property type="entry name" value="POLYISOPRENYL-TEICHOIC ACID--PEPTIDOGLYCAN TEICHOIC ACID TRANSFERASE TAGU"/>
    <property type="match status" value="1"/>
</dbReference>
<evidence type="ECO:0000256" key="2">
    <source>
        <dbReference type="SAM" id="Phobius"/>
    </source>
</evidence>
<dbReference type="NCBIfam" id="TIGR00350">
    <property type="entry name" value="lytR_cpsA_psr"/>
    <property type="match status" value="1"/>
</dbReference>
<organism evidence="5 6">
    <name type="scientific">Trebonia kvetii</name>
    <dbReference type="NCBI Taxonomy" id="2480626"/>
    <lineage>
        <taxon>Bacteria</taxon>
        <taxon>Bacillati</taxon>
        <taxon>Actinomycetota</taxon>
        <taxon>Actinomycetes</taxon>
        <taxon>Streptosporangiales</taxon>
        <taxon>Treboniaceae</taxon>
        <taxon>Trebonia</taxon>
    </lineage>
</organism>
<accession>A0A6P2C7F0</accession>
<feature type="transmembrane region" description="Helical" evidence="2">
    <location>
        <begin position="12"/>
        <end position="34"/>
    </location>
</feature>
<feature type="domain" description="LytR/CpsA/Psr regulator C-terminal" evidence="4">
    <location>
        <begin position="393"/>
        <end position="479"/>
    </location>
</feature>
<name>A0A6P2C7F0_9ACTN</name>
<proteinExistence type="inferred from homology"/>
<dbReference type="InterPro" id="IPR004474">
    <property type="entry name" value="LytR_CpsA_psr"/>
</dbReference>
<evidence type="ECO:0000313" key="5">
    <source>
        <dbReference type="EMBL" id="TVZ07238.1"/>
    </source>
</evidence>
<dbReference type="Gene3D" id="3.30.70.2390">
    <property type="match status" value="1"/>
</dbReference>
<evidence type="ECO:0000259" key="4">
    <source>
        <dbReference type="Pfam" id="PF13399"/>
    </source>
</evidence>
<dbReference type="Pfam" id="PF13399">
    <property type="entry name" value="LytR_C"/>
    <property type="match status" value="1"/>
</dbReference>
<keyword evidence="2" id="KW-1133">Transmembrane helix</keyword>
<keyword evidence="2" id="KW-0472">Membrane</keyword>
<protein>
    <submittedName>
        <fullName evidence="5">LytR family transcriptional regulator</fullName>
    </submittedName>
</protein>
<dbReference type="Proteomes" id="UP000460272">
    <property type="component" value="Unassembled WGS sequence"/>
</dbReference>